<accession>A0ACB9TKI0</accession>
<evidence type="ECO:0000313" key="2">
    <source>
        <dbReference type="Proteomes" id="UP001056778"/>
    </source>
</evidence>
<protein>
    <submittedName>
        <fullName evidence="1">Lysozyme-like domain superfamily</fullName>
    </submittedName>
</protein>
<dbReference type="Proteomes" id="UP001056778">
    <property type="component" value="Chromosome 2"/>
</dbReference>
<evidence type="ECO:0000313" key="1">
    <source>
        <dbReference type="EMBL" id="KAI4467308.1"/>
    </source>
</evidence>
<proteinExistence type="predicted"/>
<reference evidence="1" key="1">
    <citation type="submission" date="2022-04" db="EMBL/GenBank/DDBJ databases">
        <title>Chromosome-scale genome assembly of Holotrichia oblita Faldermann.</title>
        <authorList>
            <person name="Rongchong L."/>
        </authorList>
    </citation>
    <scope>NUCLEOTIDE SEQUENCE</scope>
    <source>
        <strain evidence="1">81SQS9</strain>
    </source>
</reference>
<name>A0ACB9TKI0_HOLOL</name>
<organism evidence="1 2">
    <name type="scientific">Holotrichia oblita</name>
    <name type="common">Chafer beetle</name>
    <dbReference type="NCBI Taxonomy" id="644536"/>
    <lineage>
        <taxon>Eukaryota</taxon>
        <taxon>Metazoa</taxon>
        <taxon>Ecdysozoa</taxon>
        <taxon>Arthropoda</taxon>
        <taxon>Hexapoda</taxon>
        <taxon>Insecta</taxon>
        <taxon>Pterygota</taxon>
        <taxon>Neoptera</taxon>
        <taxon>Endopterygota</taxon>
        <taxon>Coleoptera</taxon>
        <taxon>Polyphaga</taxon>
        <taxon>Scarabaeiformia</taxon>
        <taxon>Scarabaeidae</taxon>
        <taxon>Melolonthinae</taxon>
        <taxon>Holotrichia</taxon>
    </lineage>
</organism>
<keyword evidence="2" id="KW-1185">Reference proteome</keyword>
<dbReference type="EMBL" id="CM043016">
    <property type="protein sequence ID" value="KAI4467308.1"/>
    <property type="molecule type" value="Genomic_DNA"/>
</dbReference>
<comment type="caution">
    <text evidence="1">The sequence shown here is derived from an EMBL/GenBank/DDBJ whole genome shotgun (WGS) entry which is preliminary data.</text>
</comment>
<sequence length="140" mass="16198">MDEHKDWLILQDYQQKTCNIVRIRRNGVQSSSRTTNSPTPTAEVSMHTCTFTSTAVAKAPQHNKMCICPRFYYTLEEVLERHPDFVSGLRTYKLHQIARVCLIESESAKDTSKVTNRAKGKYLGLFQVSELKVYFNFLFI</sequence>
<gene>
    <name evidence="1" type="ORF">MML48_2g00009132</name>
</gene>